<dbReference type="Pfam" id="PF03965">
    <property type="entry name" value="Penicillinase_R"/>
    <property type="match status" value="1"/>
</dbReference>
<dbReference type="GO" id="GO:0045892">
    <property type="term" value="P:negative regulation of DNA-templated transcription"/>
    <property type="evidence" value="ECO:0007669"/>
    <property type="project" value="InterPro"/>
</dbReference>
<dbReference type="STRING" id="886293.Sinac_6518"/>
<dbReference type="InterPro" id="IPR036390">
    <property type="entry name" value="WH_DNA-bd_sf"/>
</dbReference>
<keyword evidence="2" id="KW-0805">Transcription regulation</keyword>
<dbReference type="AlphaFoldDB" id="L0DMI4"/>
<keyword evidence="6" id="KW-1185">Reference proteome</keyword>
<dbReference type="Proteomes" id="UP000010798">
    <property type="component" value="Chromosome"/>
</dbReference>
<keyword evidence="4" id="KW-0804">Transcription</keyword>
<comment type="similarity">
    <text evidence="1">Belongs to the BlaI transcriptional regulatory family.</text>
</comment>
<reference evidence="5 6" key="1">
    <citation type="submission" date="2012-02" db="EMBL/GenBank/DDBJ databases">
        <title>Complete sequence of chromosome of Singulisphaera acidiphila DSM 18658.</title>
        <authorList>
            <consortium name="US DOE Joint Genome Institute (JGI-PGF)"/>
            <person name="Lucas S."/>
            <person name="Copeland A."/>
            <person name="Lapidus A."/>
            <person name="Glavina del Rio T."/>
            <person name="Dalin E."/>
            <person name="Tice H."/>
            <person name="Bruce D."/>
            <person name="Goodwin L."/>
            <person name="Pitluck S."/>
            <person name="Peters L."/>
            <person name="Ovchinnikova G."/>
            <person name="Chertkov O."/>
            <person name="Kyrpides N."/>
            <person name="Mavromatis K."/>
            <person name="Ivanova N."/>
            <person name="Brettin T."/>
            <person name="Detter J.C."/>
            <person name="Han C."/>
            <person name="Larimer F."/>
            <person name="Land M."/>
            <person name="Hauser L."/>
            <person name="Markowitz V."/>
            <person name="Cheng J.-F."/>
            <person name="Hugenholtz P."/>
            <person name="Woyke T."/>
            <person name="Wu D."/>
            <person name="Tindall B."/>
            <person name="Pomrenke H."/>
            <person name="Brambilla E."/>
            <person name="Klenk H.-P."/>
            <person name="Eisen J.A."/>
        </authorList>
    </citation>
    <scope>NUCLEOTIDE SEQUENCE [LARGE SCALE GENOMIC DNA]</scope>
    <source>
        <strain evidence="6">ATCC BAA-1392 / DSM 18658 / VKM B-2454 / MOB10</strain>
    </source>
</reference>
<dbReference type="eggNOG" id="COG3682">
    <property type="taxonomic scope" value="Bacteria"/>
</dbReference>
<dbReference type="KEGG" id="saci:Sinac_6518"/>
<proteinExistence type="inferred from homology"/>
<dbReference type="SUPFAM" id="SSF46785">
    <property type="entry name" value="Winged helix' DNA-binding domain"/>
    <property type="match status" value="1"/>
</dbReference>
<dbReference type="Gene3D" id="1.10.4040.10">
    <property type="entry name" value="Penicillinase repressor domain"/>
    <property type="match status" value="1"/>
</dbReference>
<name>L0DMI4_SINAD</name>
<evidence type="ECO:0000256" key="4">
    <source>
        <dbReference type="ARBA" id="ARBA00023163"/>
    </source>
</evidence>
<sequence>MSQRPVPAKSELEVARIVWELGGATVRQVLDALPEERGLDFKTVQTYLRRLEAKGYLETHREGRSNVYRPIIRPGQVIGEVLDDFLNRLFDGQVLPLFQHLVHDRGLSDVEIRQLRELLDRLEDES</sequence>
<keyword evidence="3" id="KW-0238">DNA-binding</keyword>
<dbReference type="InterPro" id="IPR036388">
    <property type="entry name" value="WH-like_DNA-bd_sf"/>
</dbReference>
<protein>
    <submittedName>
        <fullName evidence="5">Putative transcriptional regulator</fullName>
    </submittedName>
</protein>
<evidence type="ECO:0000256" key="2">
    <source>
        <dbReference type="ARBA" id="ARBA00023015"/>
    </source>
</evidence>
<gene>
    <name evidence="5" type="ordered locus">Sinac_6518</name>
</gene>
<dbReference type="RefSeq" id="WP_015249677.1">
    <property type="nucleotide sequence ID" value="NC_019892.1"/>
</dbReference>
<dbReference type="HOGENOM" id="CLU_119090_4_2_0"/>
<dbReference type="PIRSF" id="PIRSF019455">
    <property type="entry name" value="CopR_AtkY"/>
    <property type="match status" value="1"/>
</dbReference>
<evidence type="ECO:0000256" key="3">
    <source>
        <dbReference type="ARBA" id="ARBA00023125"/>
    </source>
</evidence>
<dbReference type="OrthoDB" id="276770at2"/>
<organism evidence="5 6">
    <name type="scientific">Singulisphaera acidiphila (strain ATCC BAA-1392 / DSM 18658 / VKM B-2454 / MOB10)</name>
    <dbReference type="NCBI Taxonomy" id="886293"/>
    <lineage>
        <taxon>Bacteria</taxon>
        <taxon>Pseudomonadati</taxon>
        <taxon>Planctomycetota</taxon>
        <taxon>Planctomycetia</taxon>
        <taxon>Isosphaerales</taxon>
        <taxon>Isosphaeraceae</taxon>
        <taxon>Singulisphaera</taxon>
    </lineage>
</organism>
<evidence type="ECO:0000313" key="6">
    <source>
        <dbReference type="Proteomes" id="UP000010798"/>
    </source>
</evidence>
<dbReference type="EMBL" id="CP003364">
    <property type="protein sequence ID" value="AGA30594.1"/>
    <property type="molecule type" value="Genomic_DNA"/>
</dbReference>
<evidence type="ECO:0000313" key="5">
    <source>
        <dbReference type="EMBL" id="AGA30594.1"/>
    </source>
</evidence>
<dbReference type="Gene3D" id="1.10.10.10">
    <property type="entry name" value="Winged helix-like DNA-binding domain superfamily/Winged helix DNA-binding domain"/>
    <property type="match status" value="1"/>
</dbReference>
<accession>L0DMI4</accession>
<evidence type="ECO:0000256" key="1">
    <source>
        <dbReference type="ARBA" id="ARBA00011046"/>
    </source>
</evidence>
<dbReference type="GO" id="GO:0003677">
    <property type="term" value="F:DNA binding"/>
    <property type="evidence" value="ECO:0007669"/>
    <property type="project" value="UniProtKB-KW"/>
</dbReference>
<dbReference type="InterPro" id="IPR005650">
    <property type="entry name" value="BlaI_family"/>
</dbReference>